<organism evidence="2 3">
    <name type="scientific">Paenibacillus oralis</name>
    <dbReference type="NCBI Taxonomy" id="2490856"/>
    <lineage>
        <taxon>Bacteria</taxon>
        <taxon>Bacillati</taxon>
        <taxon>Bacillota</taxon>
        <taxon>Bacilli</taxon>
        <taxon>Bacillales</taxon>
        <taxon>Paenibacillaceae</taxon>
        <taxon>Paenibacillus</taxon>
    </lineage>
</organism>
<keyword evidence="1" id="KW-0812">Transmembrane</keyword>
<protein>
    <submittedName>
        <fullName evidence="2">Uncharacterized protein</fullName>
    </submittedName>
</protein>
<gene>
    <name evidence="2" type="ORF">EHV15_35820</name>
</gene>
<dbReference type="EMBL" id="RRCN01000002">
    <property type="protein sequence ID" value="RRJ54941.1"/>
    <property type="molecule type" value="Genomic_DNA"/>
</dbReference>
<comment type="caution">
    <text evidence="2">The sequence shown here is derived from an EMBL/GenBank/DDBJ whole genome shotgun (WGS) entry which is preliminary data.</text>
</comment>
<keyword evidence="1" id="KW-0472">Membrane</keyword>
<dbReference type="RefSeq" id="WP_128636034.1">
    <property type="nucleotide sequence ID" value="NZ_RRCN01000002.1"/>
</dbReference>
<feature type="transmembrane region" description="Helical" evidence="1">
    <location>
        <begin position="12"/>
        <end position="32"/>
    </location>
</feature>
<dbReference type="Proteomes" id="UP000267017">
    <property type="component" value="Unassembled WGS sequence"/>
</dbReference>
<proteinExistence type="predicted"/>
<evidence type="ECO:0000313" key="2">
    <source>
        <dbReference type="EMBL" id="RRJ54941.1"/>
    </source>
</evidence>
<evidence type="ECO:0000256" key="1">
    <source>
        <dbReference type="SAM" id="Phobius"/>
    </source>
</evidence>
<name>A0A3P3TA67_9BACL</name>
<reference evidence="2 3" key="1">
    <citation type="submission" date="2018-11" db="EMBL/GenBank/DDBJ databases">
        <title>Genome sequencing of Paenibacillus sp. KCOM 3021 (= ChDC PVNT-B20).</title>
        <authorList>
            <person name="Kook J.-K."/>
            <person name="Park S.-N."/>
            <person name="Lim Y.K."/>
        </authorList>
    </citation>
    <scope>NUCLEOTIDE SEQUENCE [LARGE SCALE GENOMIC DNA]</scope>
    <source>
        <strain evidence="2 3">KCOM 3021</strain>
    </source>
</reference>
<evidence type="ECO:0000313" key="3">
    <source>
        <dbReference type="Proteomes" id="UP000267017"/>
    </source>
</evidence>
<accession>A0A3P3TA67</accession>
<keyword evidence="1" id="KW-1133">Transmembrane helix</keyword>
<sequence length="135" mass="16013">MAGQEAFESLFPFANIVFFTVIFFLFVFKLYMNHKAKMYKTLEKLYEAMIALGVLQATFTRFLVDPSQDKHTFFTCEIITPASMFLPREDVEFLLEIDCKSTQEMKNFQEHIRKETLRMAVIRDKLHLKVYGRTF</sequence>
<keyword evidence="3" id="KW-1185">Reference proteome</keyword>
<dbReference type="AlphaFoldDB" id="A0A3P3TA67"/>